<dbReference type="Proteomes" id="UP001732700">
    <property type="component" value="Chromosome 5A"/>
</dbReference>
<dbReference type="EnsemblPlants" id="AVESA.00010b.r2.5AG0860980.1">
    <property type="protein sequence ID" value="AVESA.00010b.r2.5AG0860980.1.CDS"/>
    <property type="gene ID" value="AVESA.00010b.r2.5AG0860980"/>
</dbReference>
<protein>
    <submittedName>
        <fullName evidence="1">Uncharacterized protein</fullName>
    </submittedName>
</protein>
<evidence type="ECO:0000313" key="1">
    <source>
        <dbReference type="EnsemblPlants" id="AVESA.00010b.r2.5AG0860980.1.CDS"/>
    </source>
</evidence>
<name>A0ACD5XVW2_AVESA</name>
<accession>A0ACD5XVW2</accession>
<reference evidence="1" key="2">
    <citation type="submission" date="2025-09" db="UniProtKB">
        <authorList>
            <consortium name="EnsemblPlants"/>
        </authorList>
    </citation>
    <scope>IDENTIFICATION</scope>
</reference>
<organism evidence="1 2">
    <name type="scientific">Avena sativa</name>
    <name type="common">Oat</name>
    <dbReference type="NCBI Taxonomy" id="4498"/>
    <lineage>
        <taxon>Eukaryota</taxon>
        <taxon>Viridiplantae</taxon>
        <taxon>Streptophyta</taxon>
        <taxon>Embryophyta</taxon>
        <taxon>Tracheophyta</taxon>
        <taxon>Spermatophyta</taxon>
        <taxon>Magnoliopsida</taxon>
        <taxon>Liliopsida</taxon>
        <taxon>Poales</taxon>
        <taxon>Poaceae</taxon>
        <taxon>BOP clade</taxon>
        <taxon>Pooideae</taxon>
        <taxon>Poodae</taxon>
        <taxon>Poeae</taxon>
        <taxon>Poeae Chloroplast Group 1 (Aveneae type)</taxon>
        <taxon>Aveninae</taxon>
        <taxon>Avena</taxon>
    </lineage>
</organism>
<keyword evidence="2" id="KW-1185">Reference proteome</keyword>
<reference evidence="1" key="1">
    <citation type="submission" date="2021-05" db="EMBL/GenBank/DDBJ databases">
        <authorList>
            <person name="Scholz U."/>
            <person name="Mascher M."/>
            <person name="Fiebig A."/>
        </authorList>
    </citation>
    <scope>NUCLEOTIDE SEQUENCE [LARGE SCALE GENOMIC DNA]</scope>
</reference>
<proteinExistence type="predicted"/>
<sequence length="877" mass="97444">MRFQLPRCSVRDDTAGMAGAIFMSNSETREGCFGTGVFGLPPEYARFVASVRPGMPLFLFDYTDRKLYGVFEATSDGGMDICRGAFRYTGRAYPAQVCFNIVWKCRPLTEDEFFPAIEENYYNSKKFYFDLSYQQVVNLYGLFDKKRVERPVSNYLTSASFEKEHSNSRRPDKRSLSPNISPLSADQSHTLMLSSSPKISTVETSCSASTSMHPIVPQSFEKLPNASMPLVTNPFGVQAAPIHSNQLQLPYHSHEHLRDVSTVDHTSTQVAAPCSQTPAYHRDQFVANQSYPLSHDYLQNKLYSGCSTQGPSDGVRLSVKQSYEGSTSLYSRYLTQVPTGDDRSYLTPYVPSYPNLSLASPQHNPNLEDDYDNCEQCKAMYASEHQHFKRGKSLTPLELTQQGIPAYPEAPGVSAISQQKGSFTGYIPNPDRAKDFEKEQQRRDFNRDVSGSSGSGNDTGAYISDQPYTYHHVGAESNVTAPSQRQQKTVFSRLSVKPQPPPQEIPGPSLNQLLYSLSKRSEQWNSKKTNPTEYVCNQLVSEQDMDSPYPSAELNLPIGLEEEESPYLPFLDFKRRSKAASLDTNAGNEVSDNKAKRRKLVRPSFGQNNNTASSEKELQQNVINERNHSPVETVGNKPQENVIMERNHSHVETVGNKLQENIMMEMNQSPDETVGNKPQEDVIMGRNHSPVETVGNKLQENIMMEMNQSPVETVGNKPQGIGIIESSHSPVESGGNKFYIDLNEPASIDGDLVEDGEQSSPAAVVKTQTENPSELNAHKPGCSNSKEVASKQDQSPESSAPSEKITLDLNITDLNTMDEAKLQTILGSSLLQALDKLRNGKSNSDSEKANKPSFCGKDGVAMKMEMKPDTSTNRRCN</sequence>
<evidence type="ECO:0000313" key="2">
    <source>
        <dbReference type="Proteomes" id="UP001732700"/>
    </source>
</evidence>